<dbReference type="SMART" id="SM00100">
    <property type="entry name" value="cNMP"/>
    <property type="match status" value="1"/>
</dbReference>
<dbReference type="Gene3D" id="1.10.287.70">
    <property type="match status" value="1"/>
</dbReference>
<evidence type="ECO:0000256" key="9">
    <source>
        <dbReference type="SAM" id="Phobius"/>
    </source>
</evidence>
<feature type="region of interest" description="Disordered" evidence="8">
    <location>
        <begin position="128"/>
        <end position="178"/>
    </location>
</feature>
<feature type="transmembrane region" description="Helical" evidence="9">
    <location>
        <begin position="857"/>
        <end position="876"/>
    </location>
</feature>
<dbReference type="PANTHER" id="PTHR45638:SF11">
    <property type="entry name" value="CYCLIC NUCLEOTIDE-GATED CATION CHANNEL SUBUNIT A"/>
    <property type="match status" value="1"/>
</dbReference>
<dbReference type="SUPFAM" id="SSF51206">
    <property type="entry name" value="cAMP-binding domain-like"/>
    <property type="match status" value="1"/>
</dbReference>
<evidence type="ECO:0000256" key="5">
    <source>
        <dbReference type="ARBA" id="ARBA00023065"/>
    </source>
</evidence>
<protein>
    <recommendedName>
        <fullName evidence="10">Cyclic nucleotide-binding domain-containing protein</fullName>
    </recommendedName>
</protein>
<evidence type="ECO:0000256" key="1">
    <source>
        <dbReference type="ARBA" id="ARBA00004141"/>
    </source>
</evidence>
<reference evidence="11" key="1">
    <citation type="submission" date="2022-07" db="EMBL/GenBank/DDBJ databases">
        <title>Genome analysis of Parmales, a sister group of diatoms, reveals the evolutionary specialization of diatoms from phago-mixotrophs to photoautotrophs.</title>
        <authorList>
            <person name="Ban H."/>
            <person name="Sato S."/>
            <person name="Yoshikawa S."/>
            <person name="Kazumasa Y."/>
            <person name="Nakamura Y."/>
            <person name="Ichinomiya M."/>
            <person name="Saitoh K."/>
            <person name="Sato N."/>
            <person name="Blanc-Mathieu R."/>
            <person name="Endo H."/>
            <person name="Kuwata A."/>
            <person name="Ogata H."/>
        </authorList>
    </citation>
    <scope>NUCLEOTIDE SEQUENCE</scope>
</reference>
<feature type="region of interest" description="Disordered" evidence="8">
    <location>
        <begin position="60"/>
        <end position="99"/>
    </location>
</feature>
<evidence type="ECO:0000256" key="2">
    <source>
        <dbReference type="ARBA" id="ARBA00022448"/>
    </source>
</evidence>
<dbReference type="GO" id="GO:0044877">
    <property type="term" value="F:protein-containing complex binding"/>
    <property type="evidence" value="ECO:0007669"/>
    <property type="project" value="TreeGrafter"/>
</dbReference>
<comment type="subcellular location">
    <subcellularLocation>
        <location evidence="1">Membrane</location>
        <topology evidence="1">Multi-pass membrane protein</topology>
    </subcellularLocation>
</comment>
<feature type="domain" description="Cyclic nucleotide-binding" evidence="10">
    <location>
        <begin position="1002"/>
        <end position="1084"/>
    </location>
</feature>
<dbReference type="InterPro" id="IPR005821">
    <property type="entry name" value="Ion_trans_dom"/>
</dbReference>
<dbReference type="CDD" id="cd00038">
    <property type="entry name" value="CAP_ED"/>
    <property type="match status" value="1"/>
</dbReference>
<keyword evidence="3 9" id="KW-0812">Transmembrane</keyword>
<feature type="transmembrane region" description="Helical" evidence="9">
    <location>
        <begin position="830"/>
        <end position="845"/>
    </location>
</feature>
<evidence type="ECO:0000313" key="11">
    <source>
        <dbReference type="EMBL" id="GMH58021.1"/>
    </source>
</evidence>
<feature type="region of interest" description="Disordered" evidence="8">
    <location>
        <begin position="363"/>
        <end position="394"/>
    </location>
</feature>
<accession>A0A9W6ZTC3</accession>
<feature type="compositionally biased region" description="Low complexity" evidence="8">
    <location>
        <begin position="87"/>
        <end position="99"/>
    </location>
</feature>
<feature type="compositionally biased region" description="Low complexity" evidence="8">
    <location>
        <begin position="1"/>
        <end position="15"/>
    </location>
</feature>
<evidence type="ECO:0000256" key="7">
    <source>
        <dbReference type="ARBA" id="ARBA00023286"/>
    </source>
</evidence>
<evidence type="ECO:0000256" key="6">
    <source>
        <dbReference type="ARBA" id="ARBA00023136"/>
    </source>
</evidence>
<feature type="transmembrane region" description="Helical" evidence="9">
    <location>
        <begin position="692"/>
        <end position="708"/>
    </location>
</feature>
<dbReference type="PANTHER" id="PTHR45638">
    <property type="entry name" value="CYCLIC NUCLEOTIDE-GATED CATION CHANNEL SUBUNIT A"/>
    <property type="match status" value="1"/>
</dbReference>
<feature type="compositionally biased region" description="Polar residues" evidence="8">
    <location>
        <begin position="382"/>
        <end position="393"/>
    </location>
</feature>
<feature type="compositionally biased region" description="Basic and acidic residues" evidence="8">
    <location>
        <begin position="151"/>
        <end position="160"/>
    </location>
</feature>
<keyword evidence="2" id="KW-0813">Transport</keyword>
<dbReference type="Pfam" id="PF00520">
    <property type="entry name" value="Ion_trans"/>
    <property type="match status" value="1"/>
</dbReference>
<dbReference type="Gene3D" id="1.10.287.630">
    <property type="entry name" value="Helix hairpin bin"/>
    <property type="match status" value="1"/>
</dbReference>
<feature type="region of interest" description="Disordered" evidence="8">
    <location>
        <begin position="195"/>
        <end position="283"/>
    </location>
</feature>
<dbReference type="Proteomes" id="UP001165082">
    <property type="component" value="Unassembled WGS sequence"/>
</dbReference>
<dbReference type="InterPro" id="IPR050866">
    <property type="entry name" value="CNG_cation_channel"/>
</dbReference>
<dbReference type="SUPFAM" id="SSF81324">
    <property type="entry name" value="Voltage-gated potassium channels"/>
    <property type="match status" value="1"/>
</dbReference>
<dbReference type="InterPro" id="IPR000595">
    <property type="entry name" value="cNMP-bd_dom"/>
</dbReference>
<feature type="transmembrane region" description="Helical" evidence="9">
    <location>
        <begin position="591"/>
        <end position="613"/>
    </location>
</feature>
<dbReference type="Gene3D" id="2.60.120.10">
    <property type="entry name" value="Jelly Rolls"/>
    <property type="match status" value="1"/>
</dbReference>
<keyword evidence="7" id="KW-0407">Ion channel</keyword>
<evidence type="ECO:0000259" key="10">
    <source>
        <dbReference type="PROSITE" id="PS50042"/>
    </source>
</evidence>
<dbReference type="InterPro" id="IPR014710">
    <property type="entry name" value="RmlC-like_jellyroll"/>
</dbReference>
<dbReference type="GO" id="GO:0005221">
    <property type="term" value="F:intracellularly cyclic nucleotide-activated monoatomic cation channel activity"/>
    <property type="evidence" value="ECO:0007669"/>
    <property type="project" value="InterPro"/>
</dbReference>
<name>A0A9W6ZTC3_9STRA</name>
<organism evidence="11 12">
    <name type="scientific">Triparma retinervis</name>
    <dbReference type="NCBI Taxonomy" id="2557542"/>
    <lineage>
        <taxon>Eukaryota</taxon>
        <taxon>Sar</taxon>
        <taxon>Stramenopiles</taxon>
        <taxon>Ochrophyta</taxon>
        <taxon>Bolidophyceae</taxon>
        <taxon>Parmales</taxon>
        <taxon>Triparmaceae</taxon>
        <taxon>Triparma</taxon>
    </lineage>
</organism>
<feature type="transmembrane region" description="Helical" evidence="9">
    <location>
        <begin position="728"/>
        <end position="749"/>
    </location>
</feature>
<keyword evidence="12" id="KW-1185">Reference proteome</keyword>
<keyword evidence="5" id="KW-0406">Ion transport</keyword>
<dbReference type="EMBL" id="BRXZ01003596">
    <property type="protein sequence ID" value="GMH58021.1"/>
    <property type="molecule type" value="Genomic_DNA"/>
</dbReference>
<feature type="region of interest" description="Disordered" evidence="8">
    <location>
        <begin position="1"/>
        <end position="22"/>
    </location>
</feature>
<dbReference type="AlphaFoldDB" id="A0A9W6ZTC3"/>
<proteinExistence type="predicted"/>
<comment type="caution">
    <text evidence="11">The sequence shown here is derived from an EMBL/GenBank/DDBJ whole genome shotgun (WGS) entry which is preliminary data.</text>
</comment>
<keyword evidence="7" id="KW-1071">Ligand-gated ion channel</keyword>
<feature type="region of interest" description="Disordered" evidence="8">
    <location>
        <begin position="1170"/>
        <end position="1230"/>
    </location>
</feature>
<dbReference type="InterPro" id="IPR018490">
    <property type="entry name" value="cNMP-bd_dom_sf"/>
</dbReference>
<feature type="compositionally biased region" description="Acidic residues" evidence="8">
    <location>
        <begin position="368"/>
        <end position="379"/>
    </location>
</feature>
<sequence length="1230" mass="139040">MLRPPSLSPSVGSPSAGLDAAEDLESQYSNILKDTRAMKQELASRSKKLTRKLSNVAIKAFSKSRNKSKSHSLDDDWSAETTDEFSKSPISASSTSKSVVIPGDMDGVEMEATIIEGITSLQEELKSKKTNKISNKIKSGMTSWMRKSKSSKQDYRRQMDSTDNSSEGDDYALENQVPMSSAQFMELLKAGVTSPKHLQHADTPHPFSPFSPQPEEPSPLASNPPSPFNRGDTASTSTLPPRSILHDRGLQKLSPVLSISSDEEARAGAAMTSSFKKNKEPPSPFKQLSIHAMSPQTSAKSYESENSVHYDLNDLVFTPSPVKNGGSEGNENPATIELHVGEENENELPDNALSALTSQATFMREQSEGEGESEDDGGEEQNLTLPPETTSITYEPPARERNAWGSLRILSLLMRPFRESARARNHFNSDASSNLSDVDDNDESGSLAGDKLESSLDKNKVTQMLSKVGLTKKRRESLKDVAARANTKHKQDLEFEELQNSVGQFRNPMFETKLSIATSARMKSGIYKSKSRLKKNAIVPDDIMNITQEMSIIENSNVMTEQTSIKPHFREKPTNCTEWVLDSDSKTFQHFYLFIIFIILAEACVLPFQFVFYEKGGNEDSPYSYKVYHFLVTLCYILDLYISFHLTFVDKKSEVIVDLSMISQHYVASSEFKFDIVSAIPFDFFGLFIDDFWWWTTYIKLFKTFRLLNLKKMKRLSDNQTIINIGRIMWVLVLFVVVMHIMACMWYQLSFYEEKYLDDNHSWMRHKLEGIIMAQSREERGFGDPTVDDDYSPGMEKMTEHATLDEYTCSSLDSNNGIKLVSTNECFTQFRQYLLSLYAVMMILVQDGVDPTTEIECLFAITFGMFGMVVGAVLVGQTADIIGNLHRSETRYRNKLDDVTEQLKNLEISGQTRRRVFEYLDFIWTVNKGLNRERILGELSDNLKSEVLVSVHGEVIKKIPFFDTDEIPELLVHVVQLLKSSYYLPGDVIVHEHEKTVDTSCMYFIVHGNVAAYHMREPSTILHLMTKGDFFGEIAYLARGARRTASICAASNSDIASLMFSDVDRLIHIFPEMKIRMEEELKKHMAFTEEGRRYIKAATRMEKVQVGSILMHETRGEGIVIKIDNHKRRHVQYKNGDIHKYLPTSWHKIKLLKEGKGTLAGNIWDKVEPGIKEESSRKGTTPQRVDGGGGSSKKSGVVMNFAKKMLRKRNEKSRTGPKPSPFKIKKTPKE</sequence>
<evidence type="ECO:0000313" key="12">
    <source>
        <dbReference type="Proteomes" id="UP001165082"/>
    </source>
</evidence>
<feature type="transmembrane region" description="Helical" evidence="9">
    <location>
        <begin position="625"/>
        <end position="644"/>
    </location>
</feature>
<gene>
    <name evidence="11" type="ORF">TrRE_jg3263</name>
</gene>
<evidence type="ECO:0000256" key="4">
    <source>
        <dbReference type="ARBA" id="ARBA00022989"/>
    </source>
</evidence>
<feature type="region of interest" description="Disordered" evidence="8">
    <location>
        <begin position="428"/>
        <end position="455"/>
    </location>
</feature>
<dbReference type="Pfam" id="PF00027">
    <property type="entry name" value="cNMP_binding"/>
    <property type="match status" value="1"/>
</dbReference>
<dbReference type="PROSITE" id="PS50042">
    <property type="entry name" value="CNMP_BINDING_3"/>
    <property type="match status" value="1"/>
</dbReference>
<feature type="compositionally biased region" description="Pro residues" evidence="8">
    <location>
        <begin position="206"/>
        <end position="227"/>
    </location>
</feature>
<keyword evidence="4 9" id="KW-1133">Transmembrane helix</keyword>
<keyword evidence="6 9" id="KW-0472">Membrane</keyword>
<evidence type="ECO:0000256" key="3">
    <source>
        <dbReference type="ARBA" id="ARBA00022692"/>
    </source>
</evidence>
<evidence type="ECO:0000256" key="8">
    <source>
        <dbReference type="SAM" id="MobiDB-lite"/>
    </source>
</evidence>
<dbReference type="OrthoDB" id="421226at2759"/>